<dbReference type="OrthoDB" id="843617at2"/>
<feature type="coiled-coil region" evidence="2">
    <location>
        <begin position="204"/>
        <end position="264"/>
    </location>
</feature>
<dbReference type="Pfam" id="PF13181">
    <property type="entry name" value="TPR_8"/>
    <property type="match status" value="1"/>
</dbReference>
<dbReference type="InterPro" id="IPR019734">
    <property type="entry name" value="TPR_rpt"/>
</dbReference>
<keyword evidence="4" id="KW-1185">Reference proteome</keyword>
<evidence type="ECO:0000256" key="1">
    <source>
        <dbReference type="PROSITE-ProRule" id="PRU00339"/>
    </source>
</evidence>
<keyword evidence="2" id="KW-0175">Coiled coil</keyword>
<evidence type="ECO:0008006" key="5">
    <source>
        <dbReference type="Google" id="ProtNLM"/>
    </source>
</evidence>
<accession>A0A5C8KBZ2</accession>
<organism evidence="3 4">
    <name type="scientific">Pontibacter qinzhouensis</name>
    <dbReference type="NCBI Taxonomy" id="2603253"/>
    <lineage>
        <taxon>Bacteria</taxon>
        <taxon>Pseudomonadati</taxon>
        <taxon>Bacteroidota</taxon>
        <taxon>Cytophagia</taxon>
        <taxon>Cytophagales</taxon>
        <taxon>Hymenobacteraceae</taxon>
        <taxon>Pontibacter</taxon>
    </lineage>
</organism>
<dbReference type="SMART" id="SM00028">
    <property type="entry name" value="TPR"/>
    <property type="match status" value="4"/>
</dbReference>
<reference evidence="3 4" key="1">
    <citation type="submission" date="2019-08" db="EMBL/GenBank/DDBJ databases">
        <authorList>
            <person name="Shi S."/>
        </authorList>
    </citation>
    <scope>NUCLEOTIDE SEQUENCE [LARGE SCALE GENOMIC DNA]</scope>
    <source>
        <strain evidence="3 4">GY10130</strain>
    </source>
</reference>
<evidence type="ECO:0000313" key="3">
    <source>
        <dbReference type="EMBL" id="TXK50891.1"/>
    </source>
</evidence>
<proteinExistence type="predicted"/>
<dbReference type="Gene3D" id="1.25.40.10">
    <property type="entry name" value="Tetratricopeptide repeat domain"/>
    <property type="match status" value="2"/>
</dbReference>
<name>A0A5C8KBZ2_9BACT</name>
<feature type="repeat" description="TPR" evidence="1">
    <location>
        <begin position="458"/>
        <end position="491"/>
    </location>
</feature>
<dbReference type="SUPFAM" id="SSF48452">
    <property type="entry name" value="TPR-like"/>
    <property type="match status" value="1"/>
</dbReference>
<evidence type="ECO:0000313" key="4">
    <source>
        <dbReference type="Proteomes" id="UP000321926"/>
    </source>
</evidence>
<protein>
    <recommendedName>
        <fullName evidence="5">Tetratricopeptide repeat protein</fullName>
    </recommendedName>
</protein>
<evidence type="ECO:0000256" key="2">
    <source>
        <dbReference type="SAM" id="Coils"/>
    </source>
</evidence>
<dbReference type="Proteomes" id="UP000321926">
    <property type="component" value="Unassembled WGS sequence"/>
</dbReference>
<sequence>MLVQAQTKLAFDETLPEAYLIKKGTTGIPSQQNINSIISLLQGNVTTQTGGRPNRSPEFVVRFVQQARISQQGDKLQLKVVLNKFSVTGDILYKGFDLEEVLHPEKLSYNIKLLQGQQVLKTYSESASLNKKEVVLLDVMVPDTIADGNYKLVVEGKELHYTGSNLMRVQERLNLINEYYTADVTISAAIQNLGRIQPNDVDRIMHHDRNLKEVEQTFAKLKAAPFYKDLILKKNDPQRLGSRLNQLERQMQDFRKAVAFAIATLDEQFYNRGVSFLSTGNRRAAQEYFLKSVEVNPKFAPSHLELARIDFLNGYLPEATVRTKDLLTQMRIDPQTQQLALGLAHDIYSTYINEGNHLTSRGDYRNAMAAYANARAMCSTIGGLRCNLPALNDGEGRAVYGAYRNIVDEGRRLLAGNNLVAAERVAGEAMAFQRQYDFVLHDAQEALELQSQVKYQYYVLYIDKGKTYLKERNFGNALSQFEEALAMEQRFSFQRVQELGQLAQQAAKPVLLANLNQGYEQAVNNRLGDARAVASAAVAMQARYALEHDAEVQNKYKQLRDRISTQECINSQTAYDGHIQRAKELVRDRKYLAADQAYVAALKAAEGNLSCGIASYSAKDGREEIAAAVRYQQMQEDINRFVASSRYTEAIQRYNDAEKFYLANEIKRFGLNHTSLLSFARNSTKQPFTASVANYFAAKGEEAVSIQLLTSLLDKGYGKGKTKKLQQQLGLQLAQKDVQLSVQENTKLAAAQHTQNHKKLNHLSKAYEKERKRLAKG</sequence>
<gene>
    <name evidence="3" type="ORF">FVR03_04210</name>
</gene>
<dbReference type="AlphaFoldDB" id="A0A5C8KBZ2"/>
<keyword evidence="1" id="KW-0802">TPR repeat</keyword>
<dbReference type="InterPro" id="IPR011990">
    <property type="entry name" value="TPR-like_helical_dom_sf"/>
</dbReference>
<dbReference type="EMBL" id="VRTY01000010">
    <property type="protein sequence ID" value="TXK50891.1"/>
    <property type="molecule type" value="Genomic_DNA"/>
</dbReference>
<dbReference type="PROSITE" id="PS50005">
    <property type="entry name" value="TPR"/>
    <property type="match status" value="2"/>
</dbReference>
<comment type="caution">
    <text evidence="3">The sequence shown here is derived from an EMBL/GenBank/DDBJ whole genome shotgun (WGS) entry which is preliminary data.</text>
</comment>
<feature type="repeat" description="TPR" evidence="1">
    <location>
        <begin position="266"/>
        <end position="299"/>
    </location>
</feature>